<dbReference type="InterPro" id="IPR036318">
    <property type="entry name" value="FAD-bd_PCMH-like_sf"/>
</dbReference>
<reference evidence="6 7" key="1">
    <citation type="submission" date="2018-05" db="EMBL/GenBank/DDBJ databases">
        <title>Acuticoccus sediminis sp. nov., isolated from deep-sea sediment of Indian Ocean.</title>
        <authorList>
            <person name="Liu X."/>
            <person name="Lai Q."/>
            <person name="Du Y."/>
            <person name="Sun F."/>
            <person name="Zhang X."/>
            <person name="Wang S."/>
            <person name="Shao Z."/>
        </authorList>
    </citation>
    <scope>NUCLEOTIDE SEQUENCE [LARGE SCALE GENOMIC DNA]</scope>
    <source>
        <strain evidence="6 7">PTG4-2</strain>
    </source>
</reference>
<dbReference type="SUPFAM" id="SSF55103">
    <property type="entry name" value="FAD-linked oxidases, C-terminal domain"/>
    <property type="match status" value="1"/>
</dbReference>
<sequence length="481" mass="51279">MSEVSTETRTSAIAEFRNAIVGHLGSDVILDDPDRLAPYLIERRSLYHGSAPFVLRPRDTAEVSAIVRHAARLEIPIVPQGGNTGLVGGQIPMDGEVLLSLDRMTAIADVNVDGSCVTVEAGAILSDVHEAADAVGLMFPVSLASKGSARIGGLISTNAGGVGVLAYGNMRDQILGLEVVLPDGRIWNGLRALHKDNVGYDLKHLFIGAEGTLGVVTRAVLKLVPKPHVLDVAMVGVESPATALTLLSMMRAALADALTAFELIPAIGLEIVSRHKPDTRQPFAETPPWAVLIEASTFLPERPMRDVLEQVLMRAYEQGIVSDAVVSQSLGEARELWQIRELMSESQGVLGGSIKHDVSVPVAEVPAFLAEATAAALAVIPGARPVPFGHLGDGNIHFNISQPEGADKAAFLGRWAEMNEAVHAVVRRYGGSIAAEHGVGRMKRDLLPTVRDEVELDMMRAVKDAFDPKGLMNPGRLLPAR</sequence>
<accession>A0A8B2NS71</accession>
<evidence type="ECO:0000256" key="4">
    <source>
        <dbReference type="ARBA" id="ARBA00022827"/>
    </source>
</evidence>
<dbReference type="PANTHER" id="PTHR43716">
    <property type="entry name" value="D-2-HYDROXYGLUTARATE DEHYDROGENASE, MITOCHONDRIAL"/>
    <property type="match status" value="1"/>
</dbReference>
<dbReference type="InterPro" id="IPR016164">
    <property type="entry name" value="FAD-linked_Oxase-like_C"/>
</dbReference>
<dbReference type="Proteomes" id="UP000249590">
    <property type="component" value="Unassembled WGS sequence"/>
</dbReference>
<dbReference type="InterPro" id="IPR051264">
    <property type="entry name" value="FAD-oxidored/transferase_4"/>
</dbReference>
<keyword evidence="4" id="KW-0274">FAD</keyword>
<dbReference type="GO" id="GO:0022904">
    <property type="term" value="P:respiratory electron transport chain"/>
    <property type="evidence" value="ECO:0007669"/>
    <property type="project" value="TreeGrafter"/>
</dbReference>
<evidence type="ECO:0000313" key="6">
    <source>
        <dbReference type="EMBL" id="RAH98232.1"/>
    </source>
</evidence>
<feature type="domain" description="FAD-binding PCMH-type" evidence="5">
    <location>
        <begin position="47"/>
        <end position="226"/>
    </location>
</feature>
<dbReference type="InterPro" id="IPR016171">
    <property type="entry name" value="Vanillyl_alc_oxidase_C-sub2"/>
</dbReference>
<dbReference type="PANTHER" id="PTHR43716:SF2">
    <property type="entry name" value="BLL6224 PROTEIN"/>
    <property type="match status" value="1"/>
</dbReference>
<dbReference type="FunFam" id="1.10.45.10:FF:000001">
    <property type="entry name" value="D-lactate dehydrogenase mitochondrial"/>
    <property type="match status" value="1"/>
</dbReference>
<dbReference type="Pfam" id="PF01565">
    <property type="entry name" value="FAD_binding_4"/>
    <property type="match status" value="1"/>
</dbReference>
<comment type="caution">
    <text evidence="6">The sequence shown here is derived from an EMBL/GenBank/DDBJ whole genome shotgun (WGS) entry which is preliminary data.</text>
</comment>
<evidence type="ECO:0000256" key="3">
    <source>
        <dbReference type="ARBA" id="ARBA00022630"/>
    </source>
</evidence>
<evidence type="ECO:0000256" key="2">
    <source>
        <dbReference type="ARBA" id="ARBA00008000"/>
    </source>
</evidence>
<dbReference type="OrthoDB" id="9811557at2"/>
<dbReference type="PROSITE" id="PS51387">
    <property type="entry name" value="FAD_PCMH"/>
    <property type="match status" value="1"/>
</dbReference>
<dbReference type="EMBL" id="QHHQ01000007">
    <property type="protein sequence ID" value="RAH98232.1"/>
    <property type="molecule type" value="Genomic_DNA"/>
</dbReference>
<dbReference type="Gene3D" id="3.30.70.2740">
    <property type="match status" value="1"/>
</dbReference>
<dbReference type="AlphaFoldDB" id="A0A8B2NS71"/>
<gene>
    <name evidence="6" type="ORF">DLJ53_26320</name>
</gene>
<dbReference type="SUPFAM" id="SSF56176">
    <property type="entry name" value="FAD-binding/transporter-associated domain-like"/>
    <property type="match status" value="1"/>
</dbReference>
<dbReference type="Gene3D" id="3.30.70.2190">
    <property type="match status" value="1"/>
</dbReference>
<dbReference type="Gene3D" id="3.30.43.10">
    <property type="entry name" value="Uridine Diphospho-n-acetylenolpyruvylglucosamine Reductase, domain 2"/>
    <property type="match status" value="1"/>
</dbReference>
<dbReference type="InterPro" id="IPR004113">
    <property type="entry name" value="FAD-bd_oxidored_4_C"/>
</dbReference>
<dbReference type="RefSeq" id="WP_111351007.1">
    <property type="nucleotide sequence ID" value="NZ_JAIWKD010000005.1"/>
</dbReference>
<keyword evidence="3" id="KW-0285">Flavoprotein</keyword>
<dbReference type="GO" id="GO:0071949">
    <property type="term" value="F:FAD binding"/>
    <property type="evidence" value="ECO:0007669"/>
    <property type="project" value="InterPro"/>
</dbReference>
<comment type="similarity">
    <text evidence="2">Belongs to the FAD-binding oxidoreductase/transferase type 4 family.</text>
</comment>
<organism evidence="6 7">
    <name type="scientific">Acuticoccus sediminis</name>
    <dbReference type="NCBI Taxonomy" id="2184697"/>
    <lineage>
        <taxon>Bacteria</taxon>
        <taxon>Pseudomonadati</taxon>
        <taxon>Pseudomonadota</taxon>
        <taxon>Alphaproteobacteria</taxon>
        <taxon>Hyphomicrobiales</taxon>
        <taxon>Amorphaceae</taxon>
        <taxon>Acuticoccus</taxon>
    </lineage>
</organism>
<dbReference type="InterPro" id="IPR016169">
    <property type="entry name" value="FAD-bd_PCMH_sub2"/>
</dbReference>
<evidence type="ECO:0000313" key="7">
    <source>
        <dbReference type="Proteomes" id="UP000249590"/>
    </source>
</evidence>
<evidence type="ECO:0000256" key="1">
    <source>
        <dbReference type="ARBA" id="ARBA00001974"/>
    </source>
</evidence>
<keyword evidence="7" id="KW-1185">Reference proteome</keyword>
<dbReference type="Gene3D" id="3.30.465.10">
    <property type="match status" value="1"/>
</dbReference>
<dbReference type="Gene3D" id="1.10.45.10">
    <property type="entry name" value="Vanillyl-alcohol Oxidase, Chain A, domain 4"/>
    <property type="match status" value="1"/>
</dbReference>
<dbReference type="Pfam" id="PF02913">
    <property type="entry name" value="FAD-oxidase_C"/>
    <property type="match status" value="1"/>
</dbReference>
<dbReference type="InterPro" id="IPR016167">
    <property type="entry name" value="FAD-bd_PCMH_sub1"/>
</dbReference>
<comment type="cofactor">
    <cofactor evidence="1">
        <name>FAD</name>
        <dbReference type="ChEBI" id="CHEBI:57692"/>
    </cofactor>
</comment>
<dbReference type="InterPro" id="IPR016166">
    <property type="entry name" value="FAD-bd_PCMH"/>
</dbReference>
<name>A0A8B2NS71_9HYPH</name>
<proteinExistence type="inferred from homology"/>
<dbReference type="GO" id="GO:0003824">
    <property type="term" value="F:catalytic activity"/>
    <property type="evidence" value="ECO:0007669"/>
    <property type="project" value="InterPro"/>
</dbReference>
<dbReference type="InterPro" id="IPR006094">
    <property type="entry name" value="Oxid_FAD_bind_N"/>
</dbReference>
<protein>
    <submittedName>
        <fullName evidence="6">Hydroxyacid dehydrogenase</fullName>
    </submittedName>
</protein>
<evidence type="ECO:0000259" key="5">
    <source>
        <dbReference type="PROSITE" id="PS51387"/>
    </source>
</evidence>